<proteinExistence type="predicted"/>
<dbReference type="RefSeq" id="WP_129885786.1">
    <property type="nucleotide sequence ID" value="NZ_CP035758.1"/>
</dbReference>
<dbReference type="OrthoDB" id="9837753at2"/>
<feature type="compositionally biased region" description="Polar residues" evidence="1">
    <location>
        <begin position="15"/>
        <end position="35"/>
    </location>
</feature>
<organism evidence="2 3">
    <name type="scientific">Ktedonosporobacter rubrisoli</name>
    <dbReference type="NCBI Taxonomy" id="2509675"/>
    <lineage>
        <taxon>Bacteria</taxon>
        <taxon>Bacillati</taxon>
        <taxon>Chloroflexota</taxon>
        <taxon>Ktedonobacteria</taxon>
        <taxon>Ktedonobacterales</taxon>
        <taxon>Ktedonosporobacteraceae</taxon>
        <taxon>Ktedonosporobacter</taxon>
    </lineage>
</organism>
<reference evidence="2 3" key="1">
    <citation type="submission" date="2019-01" db="EMBL/GenBank/DDBJ databases">
        <title>Ktedonosporobacter rubrisoli SCAWS-G2.</title>
        <authorList>
            <person name="Huang Y."/>
            <person name="Yan B."/>
        </authorList>
    </citation>
    <scope>NUCLEOTIDE SEQUENCE [LARGE SCALE GENOMIC DNA]</scope>
    <source>
        <strain evidence="2 3">SCAWS-G2</strain>
    </source>
</reference>
<evidence type="ECO:0000313" key="3">
    <source>
        <dbReference type="Proteomes" id="UP000290365"/>
    </source>
</evidence>
<protein>
    <submittedName>
        <fullName evidence="2">Uncharacterized protein</fullName>
    </submittedName>
</protein>
<dbReference type="Proteomes" id="UP000290365">
    <property type="component" value="Chromosome"/>
</dbReference>
<evidence type="ECO:0000256" key="1">
    <source>
        <dbReference type="SAM" id="MobiDB-lite"/>
    </source>
</evidence>
<keyword evidence="3" id="KW-1185">Reference proteome</keyword>
<feature type="compositionally biased region" description="Basic and acidic residues" evidence="1">
    <location>
        <begin position="36"/>
        <end position="45"/>
    </location>
</feature>
<name>A0A4P6JJ97_KTERU</name>
<dbReference type="AlphaFoldDB" id="A0A4P6JJ97"/>
<feature type="region of interest" description="Disordered" evidence="1">
    <location>
        <begin position="1"/>
        <end position="45"/>
    </location>
</feature>
<gene>
    <name evidence="2" type="ORF">EPA93_03935</name>
</gene>
<accession>A0A4P6JJ97</accession>
<evidence type="ECO:0000313" key="2">
    <source>
        <dbReference type="EMBL" id="QBD75187.1"/>
    </source>
</evidence>
<sequence>MSSDPLSQFRRGEQPSASPTSASQNRRATPANTGKKTYEAFDKRGRPSPYLEIRCVLQPSQTPQSRYLMDVVYSADFDDGFTLLYSFMAVEIRGTNLKDVRRAVQSGQCEFIQEYHENEFARPAQAEPVITSVKFITGEKLDDILSTFRKAP</sequence>
<dbReference type="KEGG" id="kbs:EPA93_03935"/>
<dbReference type="EMBL" id="CP035758">
    <property type="protein sequence ID" value="QBD75187.1"/>
    <property type="molecule type" value="Genomic_DNA"/>
</dbReference>